<dbReference type="InterPro" id="IPR007822">
    <property type="entry name" value="LANC-like"/>
</dbReference>
<dbReference type="Proteomes" id="UP000474175">
    <property type="component" value="Unassembled WGS sequence"/>
</dbReference>
<gene>
    <name evidence="1" type="ORF">GK108_13600</name>
</gene>
<dbReference type="GO" id="GO:0031179">
    <property type="term" value="P:peptide modification"/>
    <property type="evidence" value="ECO:0007669"/>
    <property type="project" value="InterPro"/>
</dbReference>
<accession>A0A6L9L978</accession>
<dbReference type="EMBL" id="JAAFZH010000005">
    <property type="protein sequence ID" value="NDU95912.1"/>
    <property type="molecule type" value="Genomic_DNA"/>
</dbReference>
<dbReference type="Gene3D" id="1.50.10.20">
    <property type="match status" value="1"/>
</dbReference>
<sequence length="342" mass="37916">MDIHSGLQDEIAGIESSLPAGLFHGKSGLAIYFYLLSEVDKNPLLSDKGFDILLDVNSTISSVTDYSFDEGLAGIGWTIEWLIQNSFITDVNSDEILGSIDDTLYKSIMYAEDDNLGLPDGTLGKLVYFLARYSNQSNNSSRYVKLSIKECLVMLTDDIHLKLLSEDGVLFKEVISVRDIVDIGNLLIILSDLLTSRINESIVEKIVYKMVGLIKKIITSNLIVKNYTVQLINYLKTCLKIVGSKLNQQIWLLSNPNFGALERFSISSAIDDDSLLQFYAHSLNLYFSTPAVGSNANSYSGLYAEQGLSISNTSTFNKALLADCLIRSTQFRNCYTEVLLLG</sequence>
<dbReference type="AlphaFoldDB" id="A0A6L9L978"/>
<proteinExistence type="predicted"/>
<dbReference type="RefSeq" id="WP_163948912.1">
    <property type="nucleotide sequence ID" value="NZ_JAAFZH010000005.1"/>
</dbReference>
<keyword evidence="2" id="KW-1185">Reference proteome</keyword>
<organism evidence="1 2">
    <name type="scientific">Spirosoma terrae</name>
    <dbReference type="NCBI Taxonomy" id="1968276"/>
    <lineage>
        <taxon>Bacteria</taxon>
        <taxon>Pseudomonadati</taxon>
        <taxon>Bacteroidota</taxon>
        <taxon>Cytophagia</taxon>
        <taxon>Cytophagales</taxon>
        <taxon>Cytophagaceae</taxon>
        <taxon>Spirosoma</taxon>
    </lineage>
</organism>
<dbReference type="Pfam" id="PF05147">
    <property type="entry name" value="LANC_like"/>
    <property type="match status" value="1"/>
</dbReference>
<protein>
    <recommendedName>
        <fullName evidence="3">Lanthionine synthetase C family protein</fullName>
    </recommendedName>
</protein>
<dbReference type="SUPFAM" id="SSF158745">
    <property type="entry name" value="LanC-like"/>
    <property type="match status" value="1"/>
</dbReference>
<evidence type="ECO:0000313" key="2">
    <source>
        <dbReference type="Proteomes" id="UP000474175"/>
    </source>
</evidence>
<name>A0A6L9L978_9BACT</name>
<evidence type="ECO:0000313" key="1">
    <source>
        <dbReference type="EMBL" id="NDU95912.1"/>
    </source>
</evidence>
<comment type="caution">
    <text evidence="1">The sequence shown here is derived from an EMBL/GenBank/DDBJ whole genome shotgun (WGS) entry which is preliminary data.</text>
</comment>
<reference evidence="1 2" key="1">
    <citation type="submission" date="2020-02" db="EMBL/GenBank/DDBJ databases">
        <title>Draft genome sequence of two Spirosoma agri KCTC 52727 and Spirosoma terrae KCTC 52035.</title>
        <authorList>
            <person name="Rojas J."/>
            <person name="Ambika Manirajan B."/>
            <person name="Suarez C."/>
            <person name="Ratering S."/>
            <person name="Schnell S."/>
        </authorList>
    </citation>
    <scope>NUCLEOTIDE SEQUENCE [LARGE SCALE GENOMIC DNA]</scope>
    <source>
        <strain evidence="1 2">KCTC 52035</strain>
    </source>
</reference>
<evidence type="ECO:0008006" key="3">
    <source>
        <dbReference type="Google" id="ProtNLM"/>
    </source>
</evidence>